<gene>
    <name evidence="7" type="ORF">LTR25_006571</name>
</gene>
<evidence type="ECO:0000256" key="2">
    <source>
        <dbReference type="ARBA" id="ARBA00007520"/>
    </source>
</evidence>
<proteinExistence type="inferred from homology"/>
<comment type="subcellular location">
    <subcellularLocation>
        <location evidence="1">Membrane</location>
        <topology evidence="1">Multi-pass membrane protein</topology>
    </subcellularLocation>
</comment>
<organism evidence="7 8">
    <name type="scientific">Vermiconidia calcicola</name>
    <dbReference type="NCBI Taxonomy" id="1690605"/>
    <lineage>
        <taxon>Eukaryota</taxon>
        <taxon>Fungi</taxon>
        <taxon>Dikarya</taxon>
        <taxon>Ascomycota</taxon>
        <taxon>Pezizomycotina</taxon>
        <taxon>Dothideomycetes</taxon>
        <taxon>Dothideomycetidae</taxon>
        <taxon>Mycosphaerellales</taxon>
        <taxon>Extremaceae</taxon>
        <taxon>Vermiconidia</taxon>
    </lineage>
</organism>
<keyword evidence="8" id="KW-1185">Reference proteome</keyword>
<dbReference type="GO" id="GO:0022857">
    <property type="term" value="F:transmembrane transporter activity"/>
    <property type="evidence" value="ECO:0007669"/>
    <property type="project" value="TreeGrafter"/>
</dbReference>
<evidence type="ECO:0000313" key="7">
    <source>
        <dbReference type="EMBL" id="KAK5534539.1"/>
    </source>
</evidence>
<evidence type="ECO:0000256" key="1">
    <source>
        <dbReference type="ARBA" id="ARBA00004141"/>
    </source>
</evidence>
<dbReference type="AlphaFoldDB" id="A0AAV9Q7E4"/>
<keyword evidence="3 6" id="KW-0812">Transmembrane</keyword>
<keyword evidence="5 6" id="KW-0472">Membrane</keyword>
<feature type="transmembrane region" description="Helical" evidence="6">
    <location>
        <begin position="69"/>
        <end position="88"/>
    </location>
</feature>
<evidence type="ECO:0000256" key="6">
    <source>
        <dbReference type="SAM" id="Phobius"/>
    </source>
</evidence>
<evidence type="ECO:0000256" key="5">
    <source>
        <dbReference type="ARBA" id="ARBA00023136"/>
    </source>
</evidence>
<comment type="similarity">
    <text evidence="2">Belongs to the major facilitator superfamily. TCR/Tet family.</text>
</comment>
<reference evidence="7 8" key="1">
    <citation type="submission" date="2023-06" db="EMBL/GenBank/DDBJ databases">
        <title>Black Yeasts Isolated from many extreme environments.</title>
        <authorList>
            <person name="Coleine C."/>
            <person name="Stajich J.E."/>
            <person name="Selbmann L."/>
        </authorList>
    </citation>
    <scope>NUCLEOTIDE SEQUENCE [LARGE SCALE GENOMIC DNA]</scope>
    <source>
        <strain evidence="7 8">CCFEE 5887</strain>
    </source>
</reference>
<evidence type="ECO:0000256" key="4">
    <source>
        <dbReference type="ARBA" id="ARBA00022989"/>
    </source>
</evidence>
<dbReference type="PANTHER" id="PTHR23501">
    <property type="entry name" value="MAJOR FACILITATOR SUPERFAMILY"/>
    <property type="match status" value="1"/>
</dbReference>
<dbReference type="PANTHER" id="PTHR23501:SF193">
    <property type="entry name" value="MULTIDRUG TRANSPORTER, PUTATIVE (AFU_ORTHOLOGUE AFUA_8G00940)-RELATED"/>
    <property type="match status" value="1"/>
</dbReference>
<evidence type="ECO:0000256" key="3">
    <source>
        <dbReference type="ARBA" id="ARBA00022692"/>
    </source>
</evidence>
<accession>A0AAV9Q7E4</accession>
<keyword evidence="4 6" id="KW-1133">Transmembrane helix</keyword>
<comment type="caution">
    <text evidence="7">The sequence shown here is derived from an EMBL/GenBank/DDBJ whole genome shotgun (WGS) entry which is preliminary data.</text>
</comment>
<protein>
    <submittedName>
        <fullName evidence="7">Uncharacterized protein</fullName>
    </submittedName>
</protein>
<dbReference type="GO" id="GO:0005886">
    <property type="term" value="C:plasma membrane"/>
    <property type="evidence" value="ECO:0007669"/>
    <property type="project" value="TreeGrafter"/>
</dbReference>
<evidence type="ECO:0000313" key="8">
    <source>
        <dbReference type="Proteomes" id="UP001345827"/>
    </source>
</evidence>
<dbReference type="Proteomes" id="UP001345827">
    <property type="component" value="Unassembled WGS sequence"/>
</dbReference>
<dbReference type="EMBL" id="JAXLQG010000011">
    <property type="protein sequence ID" value="KAK5534539.1"/>
    <property type="molecule type" value="Genomic_DNA"/>
</dbReference>
<feature type="transmembrane region" description="Helical" evidence="6">
    <location>
        <begin position="140"/>
        <end position="159"/>
    </location>
</feature>
<name>A0AAV9Q7E4_9PEZI</name>
<sequence>MTTYTPSTGTGVWIGYQILVGTGRASVVQMVSATTVASAPITNPPFSQPITAIQGFLPKKEQAMATSQVFFFQHLGGMIFLALAETIFTSGLRSALHHVVPDVDAETVIDAGASAIRSVVTKADLPGVLQAYNHAIVDTFYLAVGGTCAAFFVCFGLGWQKLPQKETGKKDKVEGLERTASNVA</sequence>